<evidence type="ECO:0000256" key="1">
    <source>
        <dbReference type="SAM" id="MobiDB-lite"/>
    </source>
</evidence>
<feature type="region of interest" description="Disordered" evidence="1">
    <location>
        <begin position="127"/>
        <end position="156"/>
    </location>
</feature>
<dbReference type="EMBL" id="MN741008">
    <property type="protein sequence ID" value="QHU22488.1"/>
    <property type="molecule type" value="Genomic_DNA"/>
</dbReference>
<dbReference type="AlphaFoldDB" id="A0A6C0L1U1"/>
<sequence>MDSEQEKVLNRLIKENDVQDNTETIKSLKHSSKIRNDVAIIQNIKRQLKTKDFQTLDKEAIHKSSFLYTSYPNIYNKLLKDEIDIKVLYTFLDELAKIENGSQNQHEASYNIGMLLKSLYVDKKIYPDSKKKQKSNGKKKDNSNNLSYAEYKERFA</sequence>
<accession>A0A6C0L1U1</accession>
<protein>
    <submittedName>
        <fullName evidence="2">Uncharacterized protein</fullName>
    </submittedName>
</protein>
<reference evidence="2" key="1">
    <citation type="journal article" date="2020" name="Nature">
        <title>Giant virus diversity and host interactions through global metagenomics.</title>
        <authorList>
            <person name="Schulz F."/>
            <person name="Roux S."/>
            <person name="Paez-Espino D."/>
            <person name="Jungbluth S."/>
            <person name="Walsh D.A."/>
            <person name="Denef V.J."/>
            <person name="McMahon K.D."/>
            <person name="Konstantinidis K.T."/>
            <person name="Eloe-Fadrosh E.A."/>
            <person name="Kyrpides N.C."/>
            <person name="Woyke T."/>
        </authorList>
    </citation>
    <scope>NUCLEOTIDE SEQUENCE</scope>
    <source>
        <strain evidence="2">GVMAG-S-ERX555907-102</strain>
    </source>
</reference>
<name>A0A6C0L1U1_9ZZZZ</name>
<organism evidence="2">
    <name type="scientific">viral metagenome</name>
    <dbReference type="NCBI Taxonomy" id="1070528"/>
    <lineage>
        <taxon>unclassified sequences</taxon>
        <taxon>metagenomes</taxon>
        <taxon>organismal metagenomes</taxon>
    </lineage>
</organism>
<evidence type="ECO:0000313" key="2">
    <source>
        <dbReference type="EMBL" id="QHU22488.1"/>
    </source>
</evidence>
<proteinExistence type="predicted"/>